<dbReference type="Pfam" id="PF00535">
    <property type="entry name" value="Glycos_transf_2"/>
    <property type="match status" value="1"/>
</dbReference>
<gene>
    <name evidence="2" type="ORF">LK09_03280</name>
</gene>
<evidence type="ECO:0000313" key="2">
    <source>
        <dbReference type="EMBL" id="KHK99314.1"/>
    </source>
</evidence>
<proteinExistence type="predicted"/>
<protein>
    <recommendedName>
        <fullName evidence="1">Glycosyltransferase 2-like domain-containing protein</fullName>
    </recommendedName>
</protein>
<dbReference type="OrthoDB" id="3180470at2"/>
<organism evidence="2 3">
    <name type="scientific">Microbacterium mangrovi</name>
    <dbReference type="NCBI Taxonomy" id="1348253"/>
    <lineage>
        <taxon>Bacteria</taxon>
        <taxon>Bacillati</taxon>
        <taxon>Actinomycetota</taxon>
        <taxon>Actinomycetes</taxon>
        <taxon>Micrococcales</taxon>
        <taxon>Microbacteriaceae</taxon>
        <taxon>Microbacterium</taxon>
    </lineage>
</organism>
<sequence>MTTRPDVSLITCTDARSDPGPAVARLVQAARSSRFDVEVLLVDNSASGIDRAWDDVRVIRAELPGLSRARTVACTFAAADKIIFVDDDVVFDGHWVDRLAEALDAGADVVASPIALADDLAARNLPALIRGWLAENLGAEGQVEVVGAGFGFTRRMLQHALWDQSLGAGPHSSGYGEEQLFALMCRAAGARIVRAPLPPIVHHADPRRASVENMLEEAVKKARSEAYIAHHWHGQVLRLGRARRLVRSLRARRRARRVGTEFDDNALRALHTAYAAAFATEMVALRRIPRLYGSSSAR</sequence>
<dbReference type="InterPro" id="IPR029044">
    <property type="entry name" value="Nucleotide-diphossugar_trans"/>
</dbReference>
<dbReference type="Gene3D" id="3.90.550.10">
    <property type="entry name" value="Spore Coat Polysaccharide Biosynthesis Protein SpsA, Chain A"/>
    <property type="match status" value="1"/>
</dbReference>
<dbReference type="InterPro" id="IPR001173">
    <property type="entry name" value="Glyco_trans_2-like"/>
</dbReference>
<dbReference type="STRING" id="1348253.LK09_03280"/>
<dbReference type="EMBL" id="JTDK01000003">
    <property type="protein sequence ID" value="KHK99314.1"/>
    <property type="molecule type" value="Genomic_DNA"/>
</dbReference>
<dbReference type="CDD" id="cd00761">
    <property type="entry name" value="Glyco_tranf_GTA_type"/>
    <property type="match status" value="1"/>
</dbReference>
<evidence type="ECO:0000313" key="3">
    <source>
        <dbReference type="Proteomes" id="UP000031030"/>
    </source>
</evidence>
<name>A0A0B2A747_9MICO</name>
<dbReference type="Proteomes" id="UP000031030">
    <property type="component" value="Unassembled WGS sequence"/>
</dbReference>
<keyword evidence="3" id="KW-1185">Reference proteome</keyword>
<reference evidence="2 3" key="1">
    <citation type="submission" date="2014-11" db="EMBL/GenBank/DDBJ databases">
        <title>Genome sequence of Microbacterium mangrovi MUSC 115(T).</title>
        <authorList>
            <person name="Lee L.-H."/>
        </authorList>
    </citation>
    <scope>NUCLEOTIDE SEQUENCE [LARGE SCALE GENOMIC DNA]</scope>
    <source>
        <strain evidence="2 3">MUSC 115</strain>
    </source>
</reference>
<comment type="caution">
    <text evidence="2">The sequence shown here is derived from an EMBL/GenBank/DDBJ whole genome shotgun (WGS) entry which is preliminary data.</text>
</comment>
<feature type="domain" description="Glycosyltransferase 2-like" evidence="1">
    <location>
        <begin position="22"/>
        <end position="118"/>
    </location>
</feature>
<evidence type="ECO:0000259" key="1">
    <source>
        <dbReference type="Pfam" id="PF00535"/>
    </source>
</evidence>
<accession>A0A0B2A747</accession>
<dbReference type="SUPFAM" id="SSF53448">
    <property type="entry name" value="Nucleotide-diphospho-sugar transferases"/>
    <property type="match status" value="1"/>
</dbReference>
<dbReference type="AlphaFoldDB" id="A0A0B2A747"/>
<dbReference type="RefSeq" id="WP_039395927.1">
    <property type="nucleotide sequence ID" value="NZ_JTDK01000003.1"/>
</dbReference>